<keyword evidence="3" id="KW-1185">Reference proteome</keyword>
<gene>
    <name evidence="2" type="ORF">CVS27_15650</name>
</gene>
<comment type="caution">
    <text evidence="2">The sequence shown here is derived from an EMBL/GenBank/DDBJ whole genome shotgun (WGS) entry which is preliminary data.</text>
</comment>
<proteinExistence type="predicted"/>
<reference evidence="2 3" key="1">
    <citation type="submission" date="2018-01" db="EMBL/GenBank/DDBJ databases">
        <title>Arthrobacter sp. nov., from glaciers in China.</title>
        <authorList>
            <person name="Liu Q."/>
            <person name="Xin Y.-H."/>
        </authorList>
    </citation>
    <scope>NUCLEOTIDE SEQUENCE [LARGE SCALE GENOMIC DNA]</scope>
    <source>
        <strain evidence="2 3">HLT2-12-2</strain>
    </source>
</reference>
<dbReference type="AlphaFoldDB" id="A0A2S3ZTF8"/>
<evidence type="ECO:0000313" key="3">
    <source>
        <dbReference type="Proteomes" id="UP000237061"/>
    </source>
</evidence>
<dbReference type="EMBL" id="PPXC01000013">
    <property type="protein sequence ID" value="POH72551.1"/>
    <property type="molecule type" value="Genomic_DNA"/>
</dbReference>
<feature type="compositionally biased region" description="Basic and acidic residues" evidence="1">
    <location>
        <begin position="59"/>
        <end position="78"/>
    </location>
</feature>
<dbReference type="Proteomes" id="UP000237061">
    <property type="component" value="Unassembled WGS sequence"/>
</dbReference>
<feature type="region of interest" description="Disordered" evidence="1">
    <location>
        <begin position="43"/>
        <end position="78"/>
    </location>
</feature>
<accession>A0A2S3ZTF8</accession>
<sequence length="78" mass="8551">MSNGNEKPEISDDNIILGLQRPDDLIIGGEMTDNFEAQISMGRLSPQGTNTMWDPSDISADRATKSPRHGEHENGGRK</sequence>
<evidence type="ECO:0000256" key="1">
    <source>
        <dbReference type="SAM" id="MobiDB-lite"/>
    </source>
</evidence>
<name>A0A2S3ZTF8_ARTGL</name>
<protein>
    <submittedName>
        <fullName evidence="2">Uncharacterized protein</fullName>
    </submittedName>
</protein>
<dbReference type="RefSeq" id="WP_103466774.1">
    <property type="nucleotide sequence ID" value="NZ_PPXC01000013.1"/>
</dbReference>
<evidence type="ECO:0000313" key="2">
    <source>
        <dbReference type="EMBL" id="POH72551.1"/>
    </source>
</evidence>
<organism evidence="2 3">
    <name type="scientific">Arthrobacter glacialis</name>
    <dbReference type="NCBI Taxonomy" id="1664"/>
    <lineage>
        <taxon>Bacteria</taxon>
        <taxon>Bacillati</taxon>
        <taxon>Actinomycetota</taxon>
        <taxon>Actinomycetes</taxon>
        <taxon>Micrococcales</taxon>
        <taxon>Micrococcaceae</taxon>
        <taxon>Arthrobacter</taxon>
    </lineage>
</organism>